<keyword evidence="3" id="KW-1185">Reference proteome</keyword>
<sequence length="494" mass="54406">MTKLDKLLGSPSTLSVVTAPQLLEVESHCTPGLTASASLSPSHTQESSSPDSIKCKSVSCIPYFDRYPSFDNPTPTSAYGGWEFSGTNPGAFTPLISIPPELYPVSMPYDISLLLNHFSEYVAFTAFPSDPNTIAYYLDTLTEDCLLEPCIFYAILYAASSHLDTHSGQPTALTLWFETEILRLLQARLNGIQTAGNNVARNTIALLALFTPFSMNPQSSATHIRALLAIKQAVEYFIYAEYESVHENIIHLASMTFNMIFDSRAGTGPNPTLTLPTDPRGILLAAMRQCLMAPATTDYGHGAATFATLQDIYNAITLLLMVQEGTVKEETVYWIIRKGRLQAQYRLGATEHDWVGPAAQESQIGTANHVNSACRLAASITWITLDEKCSGSISLREEPPRPREPLVSLDCIVQNLKTTVAAVGVEIWLRTAPLLYTWVSLTGAAVTEDMALRAWFSLQHCHAMFVSGDIRLLQESWSYFGWFRELNNGSPWLG</sequence>
<evidence type="ECO:0000313" key="3">
    <source>
        <dbReference type="Proteomes" id="UP001610334"/>
    </source>
</evidence>
<gene>
    <name evidence="2" type="ORF">BJX63DRAFT_433239</name>
</gene>
<evidence type="ECO:0000313" key="2">
    <source>
        <dbReference type="EMBL" id="KAL2811562.1"/>
    </source>
</evidence>
<evidence type="ECO:0000256" key="1">
    <source>
        <dbReference type="SAM" id="MobiDB-lite"/>
    </source>
</evidence>
<organism evidence="2 3">
    <name type="scientific">Aspergillus granulosus</name>
    <dbReference type="NCBI Taxonomy" id="176169"/>
    <lineage>
        <taxon>Eukaryota</taxon>
        <taxon>Fungi</taxon>
        <taxon>Dikarya</taxon>
        <taxon>Ascomycota</taxon>
        <taxon>Pezizomycotina</taxon>
        <taxon>Eurotiomycetes</taxon>
        <taxon>Eurotiomycetidae</taxon>
        <taxon>Eurotiales</taxon>
        <taxon>Aspergillaceae</taxon>
        <taxon>Aspergillus</taxon>
        <taxon>Aspergillus subgen. Nidulantes</taxon>
    </lineage>
</organism>
<feature type="region of interest" description="Disordered" evidence="1">
    <location>
        <begin position="34"/>
        <end position="53"/>
    </location>
</feature>
<protein>
    <submittedName>
        <fullName evidence="2">Uncharacterized protein</fullName>
    </submittedName>
</protein>
<dbReference type="PANTHER" id="PTHR37540">
    <property type="entry name" value="TRANSCRIPTION FACTOR (ACR-2), PUTATIVE-RELATED-RELATED"/>
    <property type="match status" value="1"/>
</dbReference>
<dbReference type="PANTHER" id="PTHR37540:SF5">
    <property type="entry name" value="TRANSCRIPTION FACTOR DOMAIN-CONTAINING PROTEIN"/>
    <property type="match status" value="1"/>
</dbReference>
<proteinExistence type="predicted"/>
<reference evidence="2 3" key="1">
    <citation type="submission" date="2024-07" db="EMBL/GenBank/DDBJ databases">
        <title>Section-level genome sequencing and comparative genomics of Aspergillus sections Usti and Cavernicolus.</title>
        <authorList>
            <consortium name="Lawrence Berkeley National Laboratory"/>
            <person name="Nybo J.L."/>
            <person name="Vesth T.C."/>
            <person name="Theobald S."/>
            <person name="Frisvad J.C."/>
            <person name="Larsen T.O."/>
            <person name="Kjaerboelling I."/>
            <person name="Rothschild-Mancinelli K."/>
            <person name="Lyhne E.K."/>
            <person name="Kogle M.E."/>
            <person name="Barry K."/>
            <person name="Clum A."/>
            <person name="Na H."/>
            <person name="Ledsgaard L."/>
            <person name="Lin J."/>
            <person name="Lipzen A."/>
            <person name="Kuo A."/>
            <person name="Riley R."/>
            <person name="Mondo S."/>
            <person name="Labutti K."/>
            <person name="Haridas S."/>
            <person name="Pangalinan J."/>
            <person name="Salamov A.A."/>
            <person name="Simmons B.A."/>
            <person name="Magnuson J.K."/>
            <person name="Chen J."/>
            <person name="Drula E."/>
            <person name="Henrissat B."/>
            <person name="Wiebenga A."/>
            <person name="Lubbers R.J."/>
            <person name="Gomes A.C."/>
            <person name="Makela M.R."/>
            <person name="Stajich J."/>
            <person name="Grigoriev I.V."/>
            <person name="Mortensen U.H."/>
            <person name="De Vries R.P."/>
            <person name="Baker S.E."/>
            <person name="Andersen M.R."/>
        </authorList>
    </citation>
    <scope>NUCLEOTIDE SEQUENCE [LARGE SCALE GENOMIC DNA]</scope>
    <source>
        <strain evidence="2 3">CBS 588.65</strain>
    </source>
</reference>
<dbReference type="Proteomes" id="UP001610334">
    <property type="component" value="Unassembled WGS sequence"/>
</dbReference>
<name>A0ABR4H837_9EURO</name>
<feature type="compositionally biased region" description="Polar residues" evidence="1">
    <location>
        <begin position="34"/>
        <end position="51"/>
    </location>
</feature>
<comment type="caution">
    <text evidence="2">The sequence shown here is derived from an EMBL/GenBank/DDBJ whole genome shotgun (WGS) entry which is preliminary data.</text>
</comment>
<dbReference type="EMBL" id="JBFXLT010000056">
    <property type="protein sequence ID" value="KAL2811562.1"/>
    <property type="molecule type" value="Genomic_DNA"/>
</dbReference>
<accession>A0ABR4H837</accession>